<feature type="transmembrane region" description="Helical" evidence="11">
    <location>
        <begin position="374"/>
        <end position="394"/>
    </location>
</feature>
<feature type="transmembrane region" description="Helical" evidence="11">
    <location>
        <begin position="429"/>
        <end position="448"/>
    </location>
</feature>
<dbReference type="AlphaFoldDB" id="A0A7R9M9R7"/>
<dbReference type="PANTHER" id="PTHR12468:SF2">
    <property type="entry name" value="GPI MANNOSYLTRANSFERASE 2"/>
    <property type="match status" value="1"/>
</dbReference>
<dbReference type="EC" id="2.4.1.-" evidence="11"/>
<dbReference type="OrthoDB" id="10252502at2759"/>
<dbReference type="GO" id="GO:0005789">
    <property type="term" value="C:endoplasmic reticulum membrane"/>
    <property type="evidence" value="ECO:0007669"/>
    <property type="project" value="UniProtKB-SubCell"/>
</dbReference>
<comment type="function">
    <text evidence="11">Mannosyltransferase involved in glycosylphosphatidylinositol-anchor biosynthesis.</text>
</comment>
<gene>
    <name evidence="12" type="ORF">ONB1V03_LOCUS12607</name>
</gene>
<sequence>MSLLSDDLRAVMRVAAKSRLVILSLQLIANHLIPDHQSVDAFTNNLEANHVKTATDRVIYHALNGLNRWDSQYFTAIATSGYAREEWLAFFPLYPLLIRQLAATLMTIQVSLVGHNHLFVSHYCLILLTGFVANFLAFVSASVVLYKLTIKLFANKSMAAECVQWFAYNPSSIFFSAYYSESLFAFLTFGGIYFTHASDNRLHLLWASVAFGLSSATRSNGLISIGFIVYTKLNHIINDCFMHRRFVLYSRLVIHVLQTLFYVLVCTLPFLYYQLYSWELFCDGVPNMPKWCMADILLPYTYIQKRYWNVGFLAYYEFKQIPNFLLALPVIALNLKTCLQYLLINKSRLMSLMAQQFHRQNREKYHSIMNNDKCFVHIVYVLAMTVFCILFVHIQVTTRMLMSATPLIYWAIESDEIKSHKRRTDFIHLWFYGYFIVGTILHSNFLPFT</sequence>
<dbReference type="UniPathway" id="UPA00196"/>
<keyword evidence="13" id="KW-1185">Reference proteome</keyword>
<comment type="similarity">
    <text evidence="3 11">Belongs to the PIGV family.</text>
</comment>
<evidence type="ECO:0000256" key="11">
    <source>
        <dbReference type="RuleBase" id="RU363112"/>
    </source>
</evidence>
<reference evidence="12" key="1">
    <citation type="submission" date="2020-11" db="EMBL/GenBank/DDBJ databases">
        <authorList>
            <person name="Tran Van P."/>
        </authorList>
    </citation>
    <scope>NUCLEOTIDE SEQUENCE</scope>
</reference>
<organism evidence="12">
    <name type="scientific">Oppiella nova</name>
    <dbReference type="NCBI Taxonomy" id="334625"/>
    <lineage>
        <taxon>Eukaryota</taxon>
        <taxon>Metazoa</taxon>
        <taxon>Ecdysozoa</taxon>
        <taxon>Arthropoda</taxon>
        <taxon>Chelicerata</taxon>
        <taxon>Arachnida</taxon>
        <taxon>Acari</taxon>
        <taxon>Acariformes</taxon>
        <taxon>Sarcoptiformes</taxon>
        <taxon>Oribatida</taxon>
        <taxon>Brachypylina</taxon>
        <taxon>Oppioidea</taxon>
        <taxon>Oppiidae</taxon>
        <taxon>Oppiella</taxon>
    </lineage>
</organism>
<dbReference type="PANTHER" id="PTHR12468">
    <property type="entry name" value="GPI MANNOSYLTRANSFERASE 2"/>
    <property type="match status" value="1"/>
</dbReference>
<feature type="transmembrane region" description="Helical" evidence="11">
    <location>
        <begin position="206"/>
        <end position="231"/>
    </location>
</feature>
<dbReference type="EMBL" id="OC925164">
    <property type="protein sequence ID" value="CAD7655967.1"/>
    <property type="molecule type" value="Genomic_DNA"/>
</dbReference>
<keyword evidence="4 11" id="KW-0337">GPI-anchor biosynthesis</keyword>
<evidence type="ECO:0000256" key="3">
    <source>
        <dbReference type="ARBA" id="ARBA00008698"/>
    </source>
</evidence>
<dbReference type="GO" id="GO:0000009">
    <property type="term" value="F:alpha-1,6-mannosyltransferase activity"/>
    <property type="evidence" value="ECO:0007669"/>
    <property type="project" value="InterPro"/>
</dbReference>
<comment type="pathway">
    <text evidence="2 11">Glycolipid biosynthesis; glycosylphosphatidylinositol-anchor biosynthesis.</text>
</comment>
<proteinExistence type="inferred from homology"/>
<dbReference type="GO" id="GO:0004376">
    <property type="term" value="F:GPI mannosyltransferase activity"/>
    <property type="evidence" value="ECO:0007669"/>
    <property type="project" value="InterPro"/>
</dbReference>
<accession>A0A7R9M9R7</accession>
<evidence type="ECO:0000256" key="5">
    <source>
        <dbReference type="ARBA" id="ARBA00022676"/>
    </source>
</evidence>
<name>A0A7R9M9R7_9ACAR</name>
<evidence type="ECO:0000256" key="7">
    <source>
        <dbReference type="ARBA" id="ARBA00022692"/>
    </source>
</evidence>
<evidence type="ECO:0000256" key="9">
    <source>
        <dbReference type="ARBA" id="ARBA00022989"/>
    </source>
</evidence>
<keyword evidence="6 11" id="KW-0808">Transferase</keyword>
<feature type="transmembrane region" description="Helical" evidence="11">
    <location>
        <begin position="324"/>
        <end position="344"/>
    </location>
</feature>
<protein>
    <recommendedName>
        <fullName evidence="11">GPI mannosyltransferase 2</fullName>
        <ecNumber evidence="11">2.4.1.-</ecNumber>
    </recommendedName>
</protein>
<feature type="transmembrane region" description="Helical" evidence="11">
    <location>
        <begin position="252"/>
        <end position="273"/>
    </location>
</feature>
<keyword evidence="9 11" id="KW-1133">Transmembrane helix</keyword>
<dbReference type="InterPro" id="IPR007315">
    <property type="entry name" value="PIG-V/Gpi18"/>
</dbReference>
<evidence type="ECO:0000313" key="12">
    <source>
        <dbReference type="EMBL" id="CAD7655967.1"/>
    </source>
</evidence>
<dbReference type="EMBL" id="CAJPVJ010010339">
    <property type="protein sequence ID" value="CAG2173154.1"/>
    <property type="molecule type" value="Genomic_DNA"/>
</dbReference>
<evidence type="ECO:0000256" key="6">
    <source>
        <dbReference type="ARBA" id="ARBA00022679"/>
    </source>
</evidence>
<keyword evidence="10 11" id="KW-0472">Membrane</keyword>
<dbReference type="GO" id="GO:0006506">
    <property type="term" value="P:GPI anchor biosynthetic process"/>
    <property type="evidence" value="ECO:0007669"/>
    <property type="project" value="UniProtKB-UniPathway"/>
</dbReference>
<evidence type="ECO:0000256" key="1">
    <source>
        <dbReference type="ARBA" id="ARBA00004477"/>
    </source>
</evidence>
<keyword evidence="8 11" id="KW-0256">Endoplasmic reticulum</keyword>
<comment type="subcellular location">
    <subcellularLocation>
        <location evidence="1 11">Endoplasmic reticulum membrane</location>
        <topology evidence="1 11">Multi-pass membrane protein</topology>
    </subcellularLocation>
</comment>
<feature type="transmembrane region" description="Helical" evidence="11">
    <location>
        <begin position="120"/>
        <end position="146"/>
    </location>
</feature>
<dbReference type="GO" id="GO:0031501">
    <property type="term" value="C:mannosyltransferase complex"/>
    <property type="evidence" value="ECO:0007669"/>
    <property type="project" value="TreeGrafter"/>
</dbReference>
<feature type="transmembrane region" description="Helical" evidence="11">
    <location>
        <begin position="87"/>
        <end position="108"/>
    </location>
</feature>
<evidence type="ECO:0000256" key="2">
    <source>
        <dbReference type="ARBA" id="ARBA00004687"/>
    </source>
</evidence>
<evidence type="ECO:0000256" key="10">
    <source>
        <dbReference type="ARBA" id="ARBA00023136"/>
    </source>
</evidence>
<evidence type="ECO:0000256" key="4">
    <source>
        <dbReference type="ARBA" id="ARBA00022502"/>
    </source>
</evidence>
<feature type="transmembrane region" description="Helical" evidence="11">
    <location>
        <begin position="173"/>
        <end position="194"/>
    </location>
</feature>
<dbReference type="Proteomes" id="UP000728032">
    <property type="component" value="Unassembled WGS sequence"/>
</dbReference>
<dbReference type="Pfam" id="PF04188">
    <property type="entry name" value="Mannosyl_trans2"/>
    <property type="match status" value="1"/>
</dbReference>
<evidence type="ECO:0000256" key="8">
    <source>
        <dbReference type="ARBA" id="ARBA00022824"/>
    </source>
</evidence>
<evidence type="ECO:0000313" key="13">
    <source>
        <dbReference type="Proteomes" id="UP000728032"/>
    </source>
</evidence>
<keyword evidence="7 11" id="KW-0812">Transmembrane</keyword>
<keyword evidence="5 11" id="KW-0328">Glycosyltransferase</keyword>